<dbReference type="InterPro" id="IPR015797">
    <property type="entry name" value="NUDIX_hydrolase-like_dom_sf"/>
</dbReference>
<keyword evidence="5" id="KW-1185">Reference proteome</keyword>
<evidence type="ECO:0000256" key="1">
    <source>
        <dbReference type="ARBA" id="ARBA00005582"/>
    </source>
</evidence>
<dbReference type="GO" id="GO:0035529">
    <property type="term" value="F:NADH pyrophosphatase activity"/>
    <property type="evidence" value="ECO:0007669"/>
    <property type="project" value="TreeGrafter"/>
</dbReference>
<keyword evidence="2" id="KW-0378">Hydrolase</keyword>
<dbReference type="PROSITE" id="PS51462">
    <property type="entry name" value="NUDIX"/>
    <property type="match status" value="1"/>
</dbReference>
<organism evidence="4 5">
    <name type="scientific">Diacronema lutheri</name>
    <name type="common">Unicellular marine alga</name>
    <name type="synonym">Monochrysis lutheri</name>
    <dbReference type="NCBI Taxonomy" id="2081491"/>
    <lineage>
        <taxon>Eukaryota</taxon>
        <taxon>Haptista</taxon>
        <taxon>Haptophyta</taxon>
        <taxon>Pavlovophyceae</taxon>
        <taxon>Pavlovales</taxon>
        <taxon>Pavlovaceae</taxon>
        <taxon>Diacronema</taxon>
    </lineage>
</organism>
<dbReference type="PANTHER" id="PTHR13994:SF13">
    <property type="entry name" value="FI03680P"/>
    <property type="match status" value="1"/>
</dbReference>
<dbReference type="PANTHER" id="PTHR13994">
    <property type="entry name" value="NUDIX HYDROLASE RELATED"/>
    <property type="match status" value="1"/>
</dbReference>
<evidence type="ECO:0000259" key="3">
    <source>
        <dbReference type="PROSITE" id="PS51462"/>
    </source>
</evidence>
<dbReference type="SUPFAM" id="SSF55811">
    <property type="entry name" value="Nudix"/>
    <property type="match status" value="1"/>
</dbReference>
<dbReference type="AlphaFoldDB" id="A0A8J5XVJ7"/>
<dbReference type="OrthoDB" id="447842at2759"/>
<dbReference type="InterPro" id="IPR020084">
    <property type="entry name" value="NUDIX_hydrolase_CS"/>
</dbReference>
<dbReference type="EMBL" id="JAGTXO010000006">
    <property type="protein sequence ID" value="KAG8467314.1"/>
    <property type="molecule type" value="Genomic_DNA"/>
</dbReference>
<protein>
    <recommendedName>
        <fullName evidence="3">Nudix hydrolase domain-containing protein</fullName>
    </recommendedName>
</protein>
<dbReference type="GO" id="GO:0051287">
    <property type="term" value="F:NAD binding"/>
    <property type="evidence" value="ECO:0007669"/>
    <property type="project" value="TreeGrafter"/>
</dbReference>
<dbReference type="Gene3D" id="3.40.630.30">
    <property type="match status" value="1"/>
</dbReference>
<dbReference type="InterPro" id="IPR036653">
    <property type="entry name" value="CinA-like_C"/>
</dbReference>
<dbReference type="Pfam" id="PF18290">
    <property type="entry name" value="Nudix_hydro"/>
    <property type="match status" value="1"/>
</dbReference>
<name>A0A8J5XVJ7_DIALT</name>
<dbReference type="Pfam" id="PF02464">
    <property type="entry name" value="CinA"/>
    <property type="match status" value="1"/>
</dbReference>
<dbReference type="CDD" id="cd04670">
    <property type="entry name" value="NUDIX_ASFGF2_Nudt6"/>
    <property type="match status" value="1"/>
</dbReference>
<gene>
    <name evidence="4" type="ORF">KFE25_000630</name>
</gene>
<dbReference type="Pfam" id="PF00293">
    <property type="entry name" value="NUDIX"/>
    <property type="match status" value="1"/>
</dbReference>
<evidence type="ECO:0000313" key="4">
    <source>
        <dbReference type="EMBL" id="KAG8467314.1"/>
    </source>
</evidence>
<dbReference type="GO" id="GO:0047631">
    <property type="term" value="F:ADP-ribose diphosphatase activity"/>
    <property type="evidence" value="ECO:0007669"/>
    <property type="project" value="TreeGrafter"/>
</dbReference>
<dbReference type="InterPro" id="IPR008136">
    <property type="entry name" value="CinA_C"/>
</dbReference>
<feature type="domain" description="Nudix hydrolase" evidence="3">
    <location>
        <begin position="309"/>
        <end position="442"/>
    </location>
</feature>
<reference evidence="4" key="1">
    <citation type="submission" date="2021-05" db="EMBL/GenBank/DDBJ databases">
        <title>The genome of the haptophyte Pavlova lutheri (Diacronema luteri, Pavlovales) - a model for lipid biosynthesis in eukaryotic algae.</title>
        <authorList>
            <person name="Hulatt C.J."/>
            <person name="Posewitz M.C."/>
        </authorList>
    </citation>
    <scope>NUCLEOTIDE SEQUENCE</scope>
    <source>
        <strain evidence="4">NIVA-4/92</strain>
    </source>
</reference>
<dbReference type="InterPro" id="IPR000086">
    <property type="entry name" value="NUDIX_hydrolase_dom"/>
</dbReference>
<dbReference type="Gene3D" id="3.90.79.10">
    <property type="entry name" value="Nucleoside Triphosphate Pyrophosphohydrolase"/>
    <property type="match status" value="1"/>
</dbReference>
<evidence type="ECO:0000313" key="5">
    <source>
        <dbReference type="Proteomes" id="UP000751190"/>
    </source>
</evidence>
<dbReference type="Proteomes" id="UP000751190">
    <property type="component" value="Unassembled WGS sequence"/>
</dbReference>
<dbReference type="Gene3D" id="3.90.950.20">
    <property type="entry name" value="CinA-like"/>
    <property type="match status" value="1"/>
</dbReference>
<accession>A0A8J5XVJ7</accession>
<comment type="caution">
    <text evidence="4">The sequence shown here is derived from an EMBL/GenBank/DDBJ whole genome shotgun (WGS) entry which is preliminary data.</text>
</comment>
<proteinExistence type="inferred from homology"/>
<dbReference type="OMA" id="TWCISES"/>
<dbReference type="SUPFAM" id="SSF142433">
    <property type="entry name" value="CinA-like"/>
    <property type="match status" value="1"/>
</dbReference>
<dbReference type="PROSITE" id="PS00893">
    <property type="entry name" value="NUDIX_BOX"/>
    <property type="match status" value="1"/>
</dbReference>
<dbReference type="InterPro" id="IPR003293">
    <property type="entry name" value="Nudix_hydrolase6-like"/>
</dbReference>
<sequence length="479" mass="50230">MVQFLPRVHDAALWTTRGPLPTVTPGPLLPLAEQAAGALRASRATIAVFEATTGGLVNAALQSAPGASAFTTCGAVTYSSRKGAPVLGADLSLPQATDADSYVASKQAWTQGLARAKRLETGATWCLAESGACGPTFQHTGLLTGFTALFISGPIERGILLRSAHAEREPNMWAFTKAALDLIVEAIALDDGGTGAPAAEEGGGVSIEAAGELLCVKEDRYGGVEIEVPASAAPIVSAARFERELAAALGGWQAAGKRGLWLRVPVECSACIAPAIARGFVYHHAQPGYAQLTRWLPTDQPSPLPAYAFTQIGVGGVVVNAAGEVLMVQERVAPMPLHQNSWKLPGGLADPGEHFADTVAREVYEETGVRATLEGIVSLRHTHNYRFGQGDVYVVVRLRVPAGGEEITVDKGELLDARWMSRAHIEALVERDPSAPLAGKVSVSNLKMISNALDGRLIVGTELPTSRGPVPTMLYTAGT</sequence>
<evidence type="ECO:0000256" key="2">
    <source>
        <dbReference type="ARBA" id="ARBA00022801"/>
    </source>
</evidence>
<comment type="similarity">
    <text evidence="1">Belongs to the Nudix hydrolase family.</text>
</comment>
<dbReference type="InterPro" id="IPR040618">
    <property type="entry name" value="Pre-Nudix"/>
</dbReference>